<gene>
    <name evidence="1" type="ORF">BCO9919_02863</name>
</gene>
<dbReference type="AlphaFoldDB" id="A0A6J5J805"/>
<protein>
    <submittedName>
        <fullName evidence="1">Uncharacterized protein</fullName>
    </submittedName>
</protein>
<reference evidence="1 2" key="1">
    <citation type="submission" date="2020-04" db="EMBL/GenBank/DDBJ databases">
        <authorList>
            <person name="Depoorter E."/>
        </authorList>
    </citation>
    <scope>NUCLEOTIDE SEQUENCE [LARGE SCALE GENOMIC DNA]</scope>
    <source>
        <strain evidence="1 2">BCC0132</strain>
    </source>
</reference>
<proteinExistence type="predicted"/>
<dbReference type="Proteomes" id="UP000494322">
    <property type="component" value="Unassembled WGS sequence"/>
</dbReference>
<dbReference type="EMBL" id="CABWIK020000014">
    <property type="protein sequence ID" value="CAB3967649.1"/>
    <property type="molecule type" value="Genomic_DNA"/>
</dbReference>
<evidence type="ECO:0000313" key="2">
    <source>
        <dbReference type="Proteomes" id="UP000494322"/>
    </source>
</evidence>
<accession>A0A6J5J805</accession>
<organism evidence="1 2">
    <name type="scientific">Burkholderia cenocepacia</name>
    <dbReference type="NCBI Taxonomy" id="95486"/>
    <lineage>
        <taxon>Bacteria</taxon>
        <taxon>Pseudomonadati</taxon>
        <taxon>Pseudomonadota</taxon>
        <taxon>Betaproteobacteria</taxon>
        <taxon>Burkholderiales</taxon>
        <taxon>Burkholderiaceae</taxon>
        <taxon>Burkholderia</taxon>
        <taxon>Burkholderia cepacia complex</taxon>
    </lineage>
</organism>
<evidence type="ECO:0000313" key="1">
    <source>
        <dbReference type="EMBL" id="CAB3967649.1"/>
    </source>
</evidence>
<name>A0A6J5J805_9BURK</name>
<sequence length="285" mass="32514">MKQDNEFVNGVSHQSPIREMFSEGSGTAWYLKNSLDTSKINKGITISNYIRAVKEAIPPMAYYVGKGQQAQRDFEEAYPNNHTVQTMLRQYWRQWKDIEDVERLMTALSAIRPPLLSPLMVIRQYATRWERDAQLHQGIGEEGLRSQLVHALSEARYIVNSEVHSYQGHADIVVNRSMGDTSRFSLVAECKKWDGSIKFSDGISQLCRYVTRHVDMAAAIIFVTKGDFSEICKKAADTLQKHEACETPQDGFEFIKFSLILAQNSRERVPAAILLCNLTTPRYSR</sequence>